<reference evidence="3" key="1">
    <citation type="submission" date="2021-05" db="EMBL/GenBank/DDBJ databases">
        <title>A free-living protist that lacks canonical eukaryotic 1 DNA replication and segregation systems.</title>
        <authorList>
            <person name="Salas-Leiva D.E."/>
            <person name="Tromer E.C."/>
            <person name="Curtis B.A."/>
            <person name="Jerlstrom-Hultqvist J."/>
            <person name="Kolisko M."/>
            <person name="Yi Z."/>
            <person name="Salas-Leiva J.S."/>
            <person name="Gallot-Lavallee L."/>
            <person name="Kops G.J.P.L."/>
            <person name="Archibald J.M."/>
            <person name="Simpson A.G.B."/>
            <person name="Roger A.J."/>
        </authorList>
    </citation>
    <scope>NUCLEOTIDE SEQUENCE</scope>
    <source>
        <strain evidence="3">BICM</strain>
    </source>
</reference>
<comment type="caution">
    <text evidence="3">The sequence shown here is derived from an EMBL/GenBank/DDBJ whole genome shotgun (WGS) entry which is preliminary data.</text>
</comment>
<evidence type="ECO:0000256" key="1">
    <source>
        <dbReference type="SAM" id="Phobius"/>
    </source>
</evidence>
<keyword evidence="3" id="KW-0449">Lipoprotein</keyword>
<evidence type="ECO:0000313" key="4">
    <source>
        <dbReference type="Proteomes" id="UP000717585"/>
    </source>
</evidence>
<feature type="signal peptide" evidence="2">
    <location>
        <begin position="1"/>
        <end position="22"/>
    </location>
</feature>
<evidence type="ECO:0000256" key="2">
    <source>
        <dbReference type="SAM" id="SignalP"/>
    </source>
</evidence>
<feature type="chain" id="PRO_5035158268" evidence="2">
    <location>
        <begin position="23"/>
        <end position="761"/>
    </location>
</feature>
<organism evidence="3 4">
    <name type="scientific">Carpediemonas membranifera</name>
    <dbReference type="NCBI Taxonomy" id="201153"/>
    <lineage>
        <taxon>Eukaryota</taxon>
        <taxon>Metamonada</taxon>
        <taxon>Carpediemonas-like organisms</taxon>
        <taxon>Carpediemonas</taxon>
    </lineage>
</organism>
<feature type="transmembrane region" description="Helical" evidence="1">
    <location>
        <begin position="691"/>
        <end position="720"/>
    </location>
</feature>
<keyword evidence="1" id="KW-0812">Transmembrane</keyword>
<name>A0A8J6E2G3_9EUKA</name>
<sequence length="761" mass="82104">MLAKVALLALLLVSACLASTYATDFYPMERIVDKGWQDITVKPNNYYLFAIKADTEHVARIDVKALDNSIEVYDYTTVAPFPSIDNALMNRRTIAKNSVDMTHFTPYAYASPDIMTTGYVIVFATKTSKIQVRADLTGVPSYDFSAAGSKTIQLAIGDGIAQSDVGYFALKIDQSVDNQARTLTITGDSTLAGNLYLSDVDGTMVFPIKVRTLPYTLTLQSGTTFVFGQVKNHAQATVNLAATVSYINTNQILAVAANTPVNLDFSTYQEYFLHIDIPTTNLVFTSTANFVFSAVTRTNSVKYALQPCIEDKNGDCTGWLPNPTLAYTTIDSAQETIELDGSTYNQLELESGKYWVHVKSDTVGVTAVFEATYTICPVGYAGPTCGQKIVTLQAQDTASHTIHAGTDVNVPVAVYKLSYDSTRRPALRVKLNANSALATGAHCDIVFSRSPFNTADPSRSMGSSYTTVMLTSVTPEDDITIRPYDMAYNPDGALYATVFTTQSVSLGISYGAELDCNDHGVVDPATGVCKCTGNYDSAYDCAAIKSNLHALETNGTATVTVQPGDMFVSEFTAKAGSKPVNVRITRDHQADTYAHSVELVSLSHPRIEENTYGTFSSAPDGSVRFLIAYPQSKFASPDEVRFKLIFYNRDVSDPVTFTVQPVIKGDDDHSKSFGADVRGFIEWVLFFATAVLLPLTALLCVGTCVAVVIAVGGAAIFVYLTGLHKNLMGAAAGKTGYDTLDGDLEGGAMLDQGSTLTYDTI</sequence>
<accession>A0A8J6E2G3</accession>
<dbReference type="PROSITE" id="PS51257">
    <property type="entry name" value="PROKAR_LIPOPROTEIN"/>
    <property type="match status" value="1"/>
</dbReference>
<gene>
    <name evidence="3" type="ORF">J8273_3630</name>
</gene>
<proteinExistence type="predicted"/>
<dbReference type="Proteomes" id="UP000717585">
    <property type="component" value="Unassembled WGS sequence"/>
</dbReference>
<keyword evidence="1" id="KW-1133">Transmembrane helix</keyword>
<keyword evidence="1" id="KW-0472">Membrane</keyword>
<dbReference type="AlphaFoldDB" id="A0A8J6E2G3"/>
<dbReference type="EMBL" id="JAHDYR010000013">
    <property type="protein sequence ID" value="KAG9394658.1"/>
    <property type="molecule type" value="Genomic_DNA"/>
</dbReference>
<keyword evidence="2" id="KW-0732">Signal</keyword>
<protein>
    <submittedName>
        <fullName evidence="3">Prokaryotic membrane lipoprotein lipid attachment site</fullName>
    </submittedName>
</protein>
<keyword evidence="4" id="KW-1185">Reference proteome</keyword>
<evidence type="ECO:0000313" key="3">
    <source>
        <dbReference type="EMBL" id="KAG9394658.1"/>
    </source>
</evidence>